<dbReference type="GO" id="GO:0016020">
    <property type="term" value="C:membrane"/>
    <property type="evidence" value="ECO:0007669"/>
    <property type="project" value="TreeGrafter"/>
</dbReference>
<dbReference type="SUPFAM" id="SSF48403">
    <property type="entry name" value="Ankyrin repeat"/>
    <property type="match status" value="1"/>
</dbReference>
<dbReference type="PROSITE" id="PS50088">
    <property type="entry name" value="ANK_REPEAT"/>
    <property type="match status" value="1"/>
</dbReference>
<dbReference type="EMBL" id="JAJSOW010000106">
    <property type="protein sequence ID" value="KAI9161248.1"/>
    <property type="molecule type" value="Genomic_DNA"/>
</dbReference>
<accession>A0AAD5NJN0</accession>
<feature type="transmembrane region" description="Helical" evidence="2">
    <location>
        <begin position="358"/>
        <end position="382"/>
    </location>
</feature>
<dbReference type="SMART" id="SM00248">
    <property type="entry name" value="ANK"/>
    <property type="match status" value="4"/>
</dbReference>
<sequence length="459" mass="51667">MEFLSRVKEPYQAVLDGKWEAMIKYYSEGPGADALLFPISMDKDTAFHLAVYSGRKEPLQSLLGLFDLDDQVFMENMYGNTVLHEAAISGNLEAVKILVSKFHKLVNATNELGETPLFRAASFGKRRIVKYLASQSDHMLISTDQKQLQDTHRQRKDGASILHAAVQGEHCGTALELLELDEELANLKYKMGPVFIRLHRLHSVADTKHYNRGTSSGPVYNLQEELEWFSTVEKLIPSHYKTHRDNKDKTAMELFKEMHEKQLENAQRWIKETSQSCSGVAVLVATVVFAAAFTVPGGTNDSNGQPILLRSPFFLFFTVMDVVSLSCSLTAIVMFLSVVTSPFELEDFLVSLPRRLTLGFALLFMSVATTMLAFTSTIVLIIHLDQSRQWTMTLICSAAFFPVSVLALTHFPLFVSFLIAWKNLFKFVWNALLCNLVLGWLKNLGKTNCEHLPITDKGK</sequence>
<keyword evidence="2" id="KW-0812">Transmembrane</keyword>
<dbReference type="InterPro" id="IPR002110">
    <property type="entry name" value="Ankyrin_rpt"/>
</dbReference>
<dbReference type="AlphaFoldDB" id="A0AAD5NJN0"/>
<keyword evidence="5" id="KW-1185">Reference proteome</keyword>
<organism evidence="4 5">
    <name type="scientific">Acer negundo</name>
    <name type="common">Box elder</name>
    <dbReference type="NCBI Taxonomy" id="4023"/>
    <lineage>
        <taxon>Eukaryota</taxon>
        <taxon>Viridiplantae</taxon>
        <taxon>Streptophyta</taxon>
        <taxon>Embryophyta</taxon>
        <taxon>Tracheophyta</taxon>
        <taxon>Spermatophyta</taxon>
        <taxon>Magnoliopsida</taxon>
        <taxon>eudicotyledons</taxon>
        <taxon>Gunneridae</taxon>
        <taxon>Pentapetalae</taxon>
        <taxon>rosids</taxon>
        <taxon>malvids</taxon>
        <taxon>Sapindales</taxon>
        <taxon>Sapindaceae</taxon>
        <taxon>Hippocastanoideae</taxon>
        <taxon>Acereae</taxon>
        <taxon>Acer</taxon>
    </lineage>
</organism>
<feature type="domain" description="PGG" evidence="3">
    <location>
        <begin position="268"/>
        <end position="379"/>
    </location>
</feature>
<dbReference type="Pfam" id="PF13637">
    <property type="entry name" value="Ank_4"/>
    <property type="match status" value="1"/>
</dbReference>
<feature type="transmembrane region" description="Helical" evidence="2">
    <location>
        <begin position="394"/>
        <end position="421"/>
    </location>
</feature>
<evidence type="ECO:0000256" key="1">
    <source>
        <dbReference type="PROSITE-ProRule" id="PRU00023"/>
    </source>
</evidence>
<dbReference type="Gene3D" id="1.25.40.20">
    <property type="entry name" value="Ankyrin repeat-containing domain"/>
    <property type="match status" value="1"/>
</dbReference>
<feature type="transmembrane region" description="Helical" evidence="2">
    <location>
        <begin position="312"/>
        <end position="338"/>
    </location>
</feature>
<dbReference type="InterPro" id="IPR026961">
    <property type="entry name" value="PGG_dom"/>
</dbReference>
<reference evidence="4" key="1">
    <citation type="journal article" date="2022" name="Plant J.">
        <title>Strategies of tolerance reflected in two North American maple genomes.</title>
        <authorList>
            <person name="McEvoy S.L."/>
            <person name="Sezen U.U."/>
            <person name="Trouern-Trend A."/>
            <person name="McMahon S.M."/>
            <person name="Schaberg P.G."/>
            <person name="Yang J."/>
            <person name="Wegrzyn J.L."/>
            <person name="Swenson N.G."/>
        </authorList>
    </citation>
    <scope>NUCLEOTIDE SEQUENCE</scope>
    <source>
        <strain evidence="4">91603</strain>
    </source>
</reference>
<dbReference type="Pfam" id="PF13962">
    <property type="entry name" value="PGG"/>
    <property type="match status" value="1"/>
</dbReference>
<feature type="repeat" description="ANK" evidence="1">
    <location>
        <begin position="78"/>
        <end position="101"/>
    </location>
</feature>
<evidence type="ECO:0000313" key="4">
    <source>
        <dbReference type="EMBL" id="KAI9161248.1"/>
    </source>
</evidence>
<name>A0AAD5NJN0_ACENE</name>
<dbReference type="PANTHER" id="PTHR24177:SF215">
    <property type="entry name" value="PGG DOMAIN-CONTAINING PROTEIN"/>
    <property type="match status" value="1"/>
</dbReference>
<dbReference type="PROSITE" id="PS50297">
    <property type="entry name" value="ANK_REP_REGION"/>
    <property type="match status" value="1"/>
</dbReference>
<dbReference type="Proteomes" id="UP001064489">
    <property type="component" value="Chromosome 2"/>
</dbReference>
<keyword evidence="1" id="KW-0040">ANK repeat</keyword>
<feature type="transmembrane region" description="Helical" evidence="2">
    <location>
        <begin position="280"/>
        <end position="300"/>
    </location>
</feature>
<comment type="caution">
    <text evidence="4">The sequence shown here is derived from an EMBL/GenBank/DDBJ whole genome shotgun (WGS) entry which is preliminary data.</text>
</comment>
<keyword evidence="2" id="KW-1133">Transmembrane helix</keyword>
<gene>
    <name evidence="4" type="ORF">LWI28_015724</name>
</gene>
<evidence type="ECO:0000313" key="5">
    <source>
        <dbReference type="Proteomes" id="UP001064489"/>
    </source>
</evidence>
<reference evidence="4" key="2">
    <citation type="submission" date="2023-02" db="EMBL/GenBank/DDBJ databases">
        <authorList>
            <person name="Swenson N.G."/>
            <person name="Wegrzyn J.L."/>
            <person name="Mcevoy S.L."/>
        </authorList>
    </citation>
    <scope>NUCLEOTIDE SEQUENCE</scope>
    <source>
        <strain evidence="4">91603</strain>
        <tissue evidence="4">Leaf</tissue>
    </source>
</reference>
<dbReference type="PANTHER" id="PTHR24177">
    <property type="entry name" value="CASKIN"/>
    <property type="match status" value="1"/>
</dbReference>
<proteinExistence type="predicted"/>
<keyword evidence="2" id="KW-0472">Membrane</keyword>
<evidence type="ECO:0000259" key="3">
    <source>
        <dbReference type="Pfam" id="PF13962"/>
    </source>
</evidence>
<protein>
    <recommendedName>
        <fullName evidence="3">PGG domain-containing protein</fullName>
    </recommendedName>
</protein>
<dbReference type="InterPro" id="IPR036770">
    <property type="entry name" value="Ankyrin_rpt-contain_sf"/>
</dbReference>
<evidence type="ECO:0000256" key="2">
    <source>
        <dbReference type="SAM" id="Phobius"/>
    </source>
</evidence>